<keyword evidence="3 8" id="KW-0812">Transmembrane</keyword>
<protein>
    <recommendedName>
        <fullName evidence="9">G-protein coupled receptors family 1 profile domain-containing protein</fullName>
    </recommendedName>
</protein>
<keyword evidence="4 8" id="KW-1133">Transmembrane helix</keyword>
<dbReference type="PANTHER" id="PTHR24241:SF170">
    <property type="entry name" value="G-PROTEIN COUPLED RECEPTORS FAMILY 1 PROFILE DOMAIN-CONTAINING PROTEIN"/>
    <property type="match status" value="1"/>
</dbReference>
<evidence type="ECO:0000256" key="2">
    <source>
        <dbReference type="ARBA" id="ARBA00022475"/>
    </source>
</evidence>
<dbReference type="Pfam" id="PF00001">
    <property type="entry name" value="7tm_1"/>
    <property type="match status" value="1"/>
</dbReference>
<feature type="transmembrane region" description="Helical" evidence="8">
    <location>
        <begin position="52"/>
        <end position="74"/>
    </location>
</feature>
<dbReference type="CDD" id="cd00637">
    <property type="entry name" value="7tm_classA_rhodopsin-like"/>
    <property type="match status" value="1"/>
</dbReference>
<sequence length="367" mass="41281">MWDVLDGRSLTAEALARAAIVVAVEVLLLGTSFLNICVILTTADLYDVIGCYLISLSVADLLAALFIVPLSLYSTLDPTWRFMGDNSLVCKGSAYLQIALFCSTVYTFAWICIDRYSAMMKPSRYADQSLTRCKCWIIFSWLTSLLLCCPIVVAQMQVVFLEEAQLCVLDWSATSAYSMTLIVLVFLPTIATVFNTGYKIIRAMRNPEQLEDSQRMVIETDPNFVLTMFLLVAFVLSWLPLLCLKVFEYFVPPQSDADLSLATFIFVWLAIAGPSAKFLIYMFINGAFRSSFLSWRPCITRLLIESDEEAALTADEITQEDTQIEEDEKIEDEESTDELDTNDSCQILSLHMMDGISMMVAVLIMPY</sequence>
<feature type="domain" description="G-protein coupled receptors family 1 profile" evidence="9">
    <location>
        <begin position="31"/>
        <end position="281"/>
    </location>
</feature>
<dbReference type="PROSITE" id="PS50262">
    <property type="entry name" value="G_PROTEIN_RECEP_F1_2"/>
    <property type="match status" value="1"/>
</dbReference>
<feature type="compositionally biased region" description="Acidic residues" evidence="7">
    <location>
        <begin position="317"/>
        <end position="341"/>
    </location>
</feature>
<evidence type="ECO:0000256" key="5">
    <source>
        <dbReference type="ARBA" id="ARBA00023136"/>
    </source>
</evidence>
<evidence type="ECO:0000256" key="3">
    <source>
        <dbReference type="ARBA" id="ARBA00022692"/>
    </source>
</evidence>
<dbReference type="PANTHER" id="PTHR24241">
    <property type="entry name" value="NEUROPEPTIDE RECEPTOR-RELATED G-PROTEIN COUPLED RECEPTOR"/>
    <property type="match status" value="1"/>
</dbReference>
<dbReference type="AlphaFoldDB" id="A0AA36HEU8"/>
<gene>
    <name evidence="10" type="ORF">CYNAS_LOCUS21503</name>
</gene>
<dbReference type="PRINTS" id="PR00237">
    <property type="entry name" value="GPCRRHODOPSN"/>
</dbReference>
<dbReference type="GO" id="GO:0042277">
    <property type="term" value="F:peptide binding"/>
    <property type="evidence" value="ECO:0007669"/>
    <property type="project" value="TreeGrafter"/>
</dbReference>
<dbReference type="EMBL" id="CATQJL010000326">
    <property type="protein sequence ID" value="CAJ0609520.1"/>
    <property type="molecule type" value="Genomic_DNA"/>
</dbReference>
<feature type="transmembrane region" description="Helical" evidence="8">
    <location>
        <begin position="176"/>
        <end position="201"/>
    </location>
</feature>
<feature type="transmembrane region" description="Helical" evidence="8">
    <location>
        <begin position="222"/>
        <end position="241"/>
    </location>
</feature>
<proteinExistence type="predicted"/>
<evidence type="ECO:0000313" key="10">
    <source>
        <dbReference type="EMBL" id="CAJ0609520.1"/>
    </source>
</evidence>
<dbReference type="InterPro" id="IPR000276">
    <property type="entry name" value="GPCR_Rhodpsn"/>
</dbReference>
<reference evidence="10" key="1">
    <citation type="submission" date="2023-07" db="EMBL/GenBank/DDBJ databases">
        <authorList>
            <consortium name="CYATHOMIX"/>
        </authorList>
    </citation>
    <scope>NUCLEOTIDE SEQUENCE</scope>
    <source>
        <strain evidence="10">N/A</strain>
    </source>
</reference>
<feature type="region of interest" description="Disordered" evidence="7">
    <location>
        <begin position="315"/>
        <end position="341"/>
    </location>
</feature>
<keyword evidence="2" id="KW-1003">Cell membrane</keyword>
<dbReference type="SUPFAM" id="SSF81321">
    <property type="entry name" value="Family A G protein-coupled receptor-like"/>
    <property type="match status" value="1"/>
</dbReference>
<feature type="transmembrane region" description="Helical" evidence="8">
    <location>
        <begin position="134"/>
        <end position="156"/>
    </location>
</feature>
<evidence type="ECO:0000256" key="4">
    <source>
        <dbReference type="ARBA" id="ARBA00022989"/>
    </source>
</evidence>
<name>A0AA36HEU8_CYLNA</name>
<evidence type="ECO:0000256" key="7">
    <source>
        <dbReference type="SAM" id="MobiDB-lite"/>
    </source>
</evidence>
<comment type="subcellular location">
    <subcellularLocation>
        <location evidence="1">Cell membrane</location>
        <topology evidence="1">Multi-pass membrane protein</topology>
    </subcellularLocation>
</comment>
<evidence type="ECO:0000259" key="9">
    <source>
        <dbReference type="PROSITE" id="PS50262"/>
    </source>
</evidence>
<feature type="transmembrane region" description="Helical" evidence="8">
    <location>
        <begin position="20"/>
        <end position="40"/>
    </location>
</feature>
<evidence type="ECO:0000256" key="6">
    <source>
        <dbReference type="ARBA" id="ARBA00023170"/>
    </source>
</evidence>
<comment type="caution">
    <text evidence="10">The sequence shown here is derived from an EMBL/GenBank/DDBJ whole genome shotgun (WGS) entry which is preliminary data.</text>
</comment>
<dbReference type="InterPro" id="IPR017452">
    <property type="entry name" value="GPCR_Rhodpsn_7TM"/>
</dbReference>
<keyword evidence="6" id="KW-0675">Receptor</keyword>
<feature type="transmembrane region" description="Helical" evidence="8">
    <location>
        <begin position="261"/>
        <end position="284"/>
    </location>
</feature>
<dbReference type="GO" id="GO:0005886">
    <property type="term" value="C:plasma membrane"/>
    <property type="evidence" value="ECO:0007669"/>
    <property type="project" value="UniProtKB-SubCell"/>
</dbReference>
<dbReference type="GO" id="GO:0032870">
    <property type="term" value="P:cellular response to hormone stimulus"/>
    <property type="evidence" value="ECO:0007669"/>
    <property type="project" value="TreeGrafter"/>
</dbReference>
<feature type="transmembrane region" description="Helical" evidence="8">
    <location>
        <begin position="94"/>
        <end position="113"/>
    </location>
</feature>
<dbReference type="Gene3D" id="1.20.1070.10">
    <property type="entry name" value="Rhodopsin 7-helix transmembrane proteins"/>
    <property type="match status" value="1"/>
</dbReference>
<keyword evidence="11" id="KW-1185">Reference proteome</keyword>
<organism evidence="10 11">
    <name type="scientific">Cylicocyclus nassatus</name>
    <name type="common">Nematode worm</name>
    <dbReference type="NCBI Taxonomy" id="53992"/>
    <lineage>
        <taxon>Eukaryota</taxon>
        <taxon>Metazoa</taxon>
        <taxon>Ecdysozoa</taxon>
        <taxon>Nematoda</taxon>
        <taxon>Chromadorea</taxon>
        <taxon>Rhabditida</taxon>
        <taxon>Rhabditina</taxon>
        <taxon>Rhabditomorpha</taxon>
        <taxon>Strongyloidea</taxon>
        <taxon>Strongylidae</taxon>
        <taxon>Cylicocyclus</taxon>
    </lineage>
</organism>
<dbReference type="Proteomes" id="UP001176961">
    <property type="component" value="Unassembled WGS sequence"/>
</dbReference>
<evidence type="ECO:0000256" key="8">
    <source>
        <dbReference type="SAM" id="Phobius"/>
    </source>
</evidence>
<accession>A0AA36HEU8</accession>
<evidence type="ECO:0000313" key="11">
    <source>
        <dbReference type="Proteomes" id="UP001176961"/>
    </source>
</evidence>
<keyword evidence="5 8" id="KW-0472">Membrane</keyword>
<dbReference type="GO" id="GO:0004930">
    <property type="term" value="F:G protein-coupled receptor activity"/>
    <property type="evidence" value="ECO:0007669"/>
    <property type="project" value="InterPro"/>
</dbReference>
<evidence type="ECO:0000256" key="1">
    <source>
        <dbReference type="ARBA" id="ARBA00004651"/>
    </source>
</evidence>